<organism evidence="2 3">
    <name type="scientific">Rhodocyclus tenuis</name>
    <name type="common">Rhodospirillum tenue</name>
    <dbReference type="NCBI Taxonomy" id="1066"/>
    <lineage>
        <taxon>Bacteria</taxon>
        <taxon>Pseudomonadati</taxon>
        <taxon>Pseudomonadota</taxon>
        <taxon>Betaproteobacteria</taxon>
        <taxon>Rhodocyclales</taxon>
        <taxon>Rhodocyclaceae</taxon>
        <taxon>Rhodocyclus</taxon>
    </lineage>
</organism>
<dbReference type="EMBL" id="WIXJ01000007">
    <property type="protein sequence ID" value="MQY52118.1"/>
    <property type="molecule type" value="Genomic_DNA"/>
</dbReference>
<dbReference type="InterPro" id="IPR010260">
    <property type="entry name" value="AlpA"/>
</dbReference>
<reference evidence="2 3" key="1">
    <citation type="submission" date="2019-10" db="EMBL/GenBank/DDBJ databases">
        <title>Whole-genome sequence of the purple nonsulfur photosynthetic bacterium Rhodocyclus tenuis.</title>
        <authorList>
            <person name="Kyndt J.A."/>
            <person name="Meyer T.E."/>
        </authorList>
    </citation>
    <scope>NUCLEOTIDE SEQUENCE [LARGE SCALE GENOMIC DNA]</scope>
    <source>
        <strain evidence="2 3">DSM 110</strain>
    </source>
</reference>
<evidence type="ECO:0000313" key="2">
    <source>
        <dbReference type="EMBL" id="MQY52118.1"/>
    </source>
</evidence>
<name>A0A6L5K0V5_RHOTE</name>
<feature type="region of interest" description="Disordered" evidence="1">
    <location>
        <begin position="30"/>
        <end position="61"/>
    </location>
</feature>
<feature type="compositionally biased region" description="Basic and acidic residues" evidence="1">
    <location>
        <begin position="47"/>
        <end position="61"/>
    </location>
</feature>
<dbReference type="PANTHER" id="PTHR36154">
    <property type="entry name" value="DNA-BINDING TRANSCRIPTIONAL ACTIVATOR ALPA"/>
    <property type="match status" value="1"/>
</dbReference>
<dbReference type="Pfam" id="PF05930">
    <property type="entry name" value="Phage_AlpA"/>
    <property type="match status" value="1"/>
</dbReference>
<gene>
    <name evidence="2" type="ORF">GHK24_10070</name>
</gene>
<evidence type="ECO:0000313" key="3">
    <source>
        <dbReference type="Proteomes" id="UP000480275"/>
    </source>
</evidence>
<protein>
    <submittedName>
        <fullName evidence="2">AlpA family phage regulatory protein</fullName>
    </submittedName>
</protein>
<dbReference type="AlphaFoldDB" id="A0A6L5K0V5"/>
<comment type="caution">
    <text evidence="2">The sequence shown here is derived from an EMBL/GenBank/DDBJ whole genome shotgun (WGS) entry which is preliminary data.</text>
</comment>
<dbReference type="OrthoDB" id="5398721at2"/>
<proteinExistence type="predicted"/>
<dbReference type="InterPro" id="IPR052931">
    <property type="entry name" value="Prophage_regulatory_activator"/>
</dbReference>
<accession>A0A6L5K0V5</accession>
<dbReference type="Gene3D" id="1.10.238.160">
    <property type="match status" value="1"/>
</dbReference>
<dbReference type="Proteomes" id="UP000480275">
    <property type="component" value="Unassembled WGS sequence"/>
</dbReference>
<evidence type="ECO:0000256" key="1">
    <source>
        <dbReference type="SAM" id="MobiDB-lite"/>
    </source>
</evidence>
<dbReference type="PANTHER" id="PTHR36154:SF1">
    <property type="entry name" value="DNA-BINDING TRANSCRIPTIONAL ACTIVATOR ALPA"/>
    <property type="match status" value="1"/>
</dbReference>
<sequence length="139" mass="15232">MSSKKLRINECGLIPIGDIDRALASRASRPGVELQKAAAKKASPVREGGKTGLDRPRSHSPEHVVIRLAQVEESVGLKKSAIYKMIKTQEFPAPIKLGKHASDWLESSVQTWIRNKAERDPAFLETRGDTSRMGAFLGA</sequence>